<dbReference type="PANTHER" id="PTHR43654">
    <property type="entry name" value="GLUTAMATE 5-KINASE"/>
    <property type="match status" value="1"/>
</dbReference>
<dbReference type="HAMAP" id="MF_00456">
    <property type="entry name" value="ProB"/>
    <property type="match status" value="1"/>
</dbReference>
<dbReference type="PANTHER" id="PTHR43654:SF1">
    <property type="entry name" value="ISOPENTENYL PHOSPHATE KINASE"/>
    <property type="match status" value="1"/>
</dbReference>
<dbReference type="Pfam" id="PF01472">
    <property type="entry name" value="PUA"/>
    <property type="match status" value="1"/>
</dbReference>
<feature type="domain" description="PUA" evidence="10">
    <location>
        <begin position="352"/>
        <end position="431"/>
    </location>
</feature>
<evidence type="ECO:0000256" key="8">
    <source>
        <dbReference type="HAMAP-Rule" id="MF_00456"/>
    </source>
</evidence>
<gene>
    <name evidence="8 11" type="primary">proB</name>
    <name evidence="11" type="ORF">L8V00_05970</name>
</gene>
<keyword evidence="4 8" id="KW-0808">Transferase</keyword>
<dbReference type="NCBIfam" id="TIGR01027">
    <property type="entry name" value="proB"/>
    <property type="match status" value="1"/>
</dbReference>
<keyword evidence="7 8" id="KW-0067">ATP-binding</keyword>
<comment type="catalytic activity">
    <reaction evidence="8">
        <text>L-glutamate + ATP = L-glutamyl 5-phosphate + ADP</text>
        <dbReference type="Rhea" id="RHEA:14877"/>
        <dbReference type="ChEBI" id="CHEBI:29985"/>
        <dbReference type="ChEBI" id="CHEBI:30616"/>
        <dbReference type="ChEBI" id="CHEBI:58274"/>
        <dbReference type="ChEBI" id="CHEBI:456216"/>
        <dbReference type="EC" id="2.7.2.11"/>
    </reaction>
</comment>
<sequence length="447" mass="47530">MSSSDSDIADEKEFSSAQSAFSYAGPGEMTPELATPVPTYGQRPVHEPGPVVPATSIEFPEPEADEDDPAMGHDSSVRADIAHARRLVVKIGSSSLTDDDGRVDPNQIDMIADALEARMARDTDLIVVSSGAVACGMGPLELAQRPTDLATKQAAASVGQVLLAQEWARSFARYGRTIGQVLLTASDAAERDRARNAQRTIDRLRQLKAVPIVNENDTVATSEMRFGDNDRLAALVSHLAFADACVLLSDVDGLYDRNPAEPGAQFIAEVKSSKDLKGVAAGDGGRLGTGGMAAKVSAARLASRAGVPVLLTSTENIGAALDTAEVGTCFWPDQDRLSAWKFWVLYAADSYGQLHLDAGAVRAVTENHKSLLSVGITKVEGDFSQRDVVDLVGPDGNIVGRGEVAYDSAMLHDLIGQSTSDLPEFARRPVVHADYMSHYANRAQLRG</sequence>
<organism evidence="11 12">
    <name type="scientific">Corynebacterium evansiae</name>
    <dbReference type="NCBI Taxonomy" id="2913499"/>
    <lineage>
        <taxon>Bacteria</taxon>
        <taxon>Bacillati</taxon>
        <taxon>Actinomycetota</taxon>
        <taxon>Actinomycetes</taxon>
        <taxon>Mycobacteriales</taxon>
        <taxon>Corynebacteriaceae</taxon>
        <taxon>Corynebacterium</taxon>
    </lineage>
</organism>
<dbReference type="GO" id="GO:0005829">
    <property type="term" value="C:cytosol"/>
    <property type="evidence" value="ECO:0007669"/>
    <property type="project" value="TreeGrafter"/>
</dbReference>
<keyword evidence="1 8" id="KW-0963">Cytoplasm</keyword>
<feature type="binding site" evidence="8">
    <location>
        <begin position="249"/>
        <end position="250"/>
    </location>
    <ligand>
        <name>ATP</name>
        <dbReference type="ChEBI" id="CHEBI:30616"/>
    </ligand>
</feature>
<dbReference type="EC" id="2.7.2.11" evidence="8"/>
<reference evidence="11" key="1">
    <citation type="submission" date="2022-02" db="EMBL/GenBank/DDBJ databases">
        <title>Corynebacterium sp. from urogenital microbiome.</title>
        <authorList>
            <person name="Cappelli E.A."/>
            <person name="Ribeiro T.G."/>
            <person name="Peixe L."/>
        </authorList>
    </citation>
    <scope>NUCLEOTIDE SEQUENCE</scope>
    <source>
        <strain evidence="11">C8Ua_174</strain>
    </source>
</reference>
<dbReference type="CDD" id="cd04242">
    <property type="entry name" value="AAK_G5K_ProB"/>
    <property type="match status" value="1"/>
</dbReference>
<feature type="binding site" evidence="8">
    <location>
        <position position="90"/>
    </location>
    <ligand>
        <name>ATP</name>
        <dbReference type="ChEBI" id="CHEBI:30616"/>
    </ligand>
</feature>
<dbReference type="PROSITE" id="PS50890">
    <property type="entry name" value="PUA"/>
    <property type="match status" value="1"/>
</dbReference>
<feature type="binding site" evidence="8">
    <location>
        <position position="229"/>
    </location>
    <ligand>
        <name>substrate</name>
    </ligand>
</feature>
<dbReference type="SUPFAM" id="SSF88697">
    <property type="entry name" value="PUA domain-like"/>
    <property type="match status" value="1"/>
</dbReference>
<dbReference type="Gene3D" id="3.40.1160.10">
    <property type="entry name" value="Acetylglutamate kinase-like"/>
    <property type="match status" value="1"/>
</dbReference>
<accession>A0A9X3LMD6</accession>
<dbReference type="Proteomes" id="UP001146469">
    <property type="component" value="Unassembled WGS sequence"/>
</dbReference>
<evidence type="ECO:0000256" key="7">
    <source>
        <dbReference type="ARBA" id="ARBA00022840"/>
    </source>
</evidence>
<evidence type="ECO:0000256" key="1">
    <source>
        <dbReference type="ARBA" id="ARBA00022490"/>
    </source>
</evidence>
<comment type="caution">
    <text evidence="8">Lacks conserved residue(s) required for the propagation of feature annotation.</text>
</comment>
<feature type="binding site" evidence="8">
    <location>
        <position position="217"/>
    </location>
    <ligand>
        <name>substrate</name>
    </ligand>
</feature>
<dbReference type="GO" id="GO:0004349">
    <property type="term" value="F:glutamate 5-kinase activity"/>
    <property type="evidence" value="ECO:0007669"/>
    <property type="project" value="UniProtKB-UniRule"/>
</dbReference>
<dbReference type="InterPro" id="IPR015947">
    <property type="entry name" value="PUA-like_sf"/>
</dbReference>
<dbReference type="InterPro" id="IPR019797">
    <property type="entry name" value="Glutamate_5-kinase_CS"/>
</dbReference>
<dbReference type="GO" id="GO:0055129">
    <property type="term" value="P:L-proline biosynthetic process"/>
    <property type="evidence" value="ECO:0007669"/>
    <property type="project" value="UniProtKB-UniRule"/>
</dbReference>
<dbReference type="AlphaFoldDB" id="A0A9X3LMD6"/>
<dbReference type="InterPro" id="IPR001048">
    <property type="entry name" value="Asp/Glu/Uridylate_kinase"/>
</dbReference>
<dbReference type="SMART" id="SM00359">
    <property type="entry name" value="PUA"/>
    <property type="match status" value="1"/>
</dbReference>
<comment type="caution">
    <text evidence="11">The sequence shown here is derived from an EMBL/GenBank/DDBJ whole genome shotgun (WGS) entry which is preliminary data.</text>
</comment>
<comment type="subcellular location">
    <subcellularLocation>
        <location evidence="8">Cytoplasm</location>
    </subcellularLocation>
</comment>
<evidence type="ECO:0000256" key="6">
    <source>
        <dbReference type="ARBA" id="ARBA00022777"/>
    </source>
</evidence>
<keyword evidence="3 8" id="KW-0641">Proline biosynthesis</keyword>
<feature type="region of interest" description="Disordered" evidence="9">
    <location>
        <begin position="1"/>
        <end position="74"/>
    </location>
</feature>
<keyword evidence="5 8" id="KW-0547">Nucleotide-binding</keyword>
<name>A0A9X3LMD6_9CORY</name>
<keyword evidence="2 8" id="KW-0028">Amino-acid biosynthesis</keyword>
<dbReference type="CDD" id="cd21157">
    <property type="entry name" value="PUA_G5K"/>
    <property type="match status" value="1"/>
</dbReference>
<dbReference type="FunFam" id="3.40.1160.10:FF:000018">
    <property type="entry name" value="Glutamate 5-kinase"/>
    <property type="match status" value="1"/>
</dbReference>
<evidence type="ECO:0000256" key="5">
    <source>
        <dbReference type="ARBA" id="ARBA00022741"/>
    </source>
</evidence>
<dbReference type="InterPro" id="IPR041739">
    <property type="entry name" value="G5K_ProB"/>
</dbReference>
<keyword evidence="6 8" id="KW-0418">Kinase</keyword>
<evidence type="ECO:0000256" key="4">
    <source>
        <dbReference type="ARBA" id="ARBA00022679"/>
    </source>
</evidence>
<dbReference type="GO" id="GO:0005524">
    <property type="term" value="F:ATP binding"/>
    <property type="evidence" value="ECO:0007669"/>
    <property type="project" value="UniProtKB-KW"/>
</dbReference>
<dbReference type="InterPro" id="IPR005715">
    <property type="entry name" value="Glu_5kinase/COase_Synthase"/>
</dbReference>
<proteinExistence type="inferred from homology"/>
<evidence type="ECO:0000256" key="9">
    <source>
        <dbReference type="SAM" id="MobiDB-lite"/>
    </source>
</evidence>
<dbReference type="InterPro" id="IPR002478">
    <property type="entry name" value="PUA"/>
</dbReference>
<feature type="binding site" evidence="8">
    <location>
        <position position="130"/>
    </location>
    <ligand>
        <name>substrate</name>
    </ligand>
</feature>
<comment type="similarity">
    <text evidence="8">Belongs to the glutamate 5-kinase family.</text>
</comment>
<dbReference type="PRINTS" id="PR00474">
    <property type="entry name" value="GLU5KINASE"/>
</dbReference>
<dbReference type="InterPro" id="IPR001057">
    <property type="entry name" value="Glu/AcGlu_kinase"/>
</dbReference>
<dbReference type="InterPro" id="IPR036393">
    <property type="entry name" value="AceGlu_kinase-like_sf"/>
</dbReference>
<dbReference type="Gene3D" id="2.30.130.10">
    <property type="entry name" value="PUA domain"/>
    <property type="match status" value="1"/>
</dbReference>
<comment type="function">
    <text evidence="8">Catalyzes the transfer of a phosphate group to glutamate to form L-glutamate 5-phosphate.</text>
</comment>
<evidence type="ECO:0000256" key="2">
    <source>
        <dbReference type="ARBA" id="ARBA00022605"/>
    </source>
</evidence>
<feature type="compositionally biased region" description="Acidic residues" evidence="9">
    <location>
        <begin position="60"/>
        <end position="69"/>
    </location>
</feature>
<dbReference type="PROSITE" id="PS00902">
    <property type="entry name" value="GLUTAMATE_5_KINASE"/>
    <property type="match status" value="1"/>
</dbReference>
<protein>
    <recommendedName>
        <fullName evidence="8">Glutamate 5-kinase</fullName>
        <ecNumber evidence="8">2.7.2.11</ecNumber>
    </recommendedName>
    <alternativeName>
        <fullName evidence="8">Gamma-glutamyl kinase</fullName>
        <shortName evidence="8">GK</shortName>
    </alternativeName>
</protein>
<evidence type="ECO:0000256" key="3">
    <source>
        <dbReference type="ARBA" id="ARBA00022650"/>
    </source>
</evidence>
<dbReference type="Pfam" id="PF00696">
    <property type="entry name" value="AA_kinase"/>
    <property type="match status" value="1"/>
</dbReference>
<dbReference type="EMBL" id="JAKMUT010000004">
    <property type="protein sequence ID" value="MCZ9289750.1"/>
    <property type="molecule type" value="Genomic_DNA"/>
</dbReference>
<dbReference type="InterPro" id="IPR036974">
    <property type="entry name" value="PUA_sf"/>
</dbReference>
<evidence type="ECO:0000313" key="11">
    <source>
        <dbReference type="EMBL" id="MCZ9289750.1"/>
    </source>
</evidence>
<comment type="pathway">
    <text evidence="8">Amino-acid biosynthesis; L-proline biosynthesis; L-glutamate 5-semialdehyde from L-glutamate: step 1/2.</text>
</comment>
<dbReference type="GO" id="GO:0003723">
    <property type="term" value="F:RNA binding"/>
    <property type="evidence" value="ECO:0007669"/>
    <property type="project" value="InterPro"/>
</dbReference>
<evidence type="ECO:0000259" key="10">
    <source>
        <dbReference type="SMART" id="SM00359"/>
    </source>
</evidence>
<dbReference type="SUPFAM" id="SSF53633">
    <property type="entry name" value="Carbamate kinase-like"/>
    <property type="match status" value="1"/>
</dbReference>
<evidence type="ECO:0000313" key="12">
    <source>
        <dbReference type="Proteomes" id="UP001146469"/>
    </source>
</evidence>
<keyword evidence="12" id="KW-1185">Reference proteome</keyword>